<dbReference type="EMBL" id="ABLOMU010000001">
    <property type="protein sequence ID" value="EKT4439483.1"/>
    <property type="molecule type" value="Genomic_DNA"/>
</dbReference>
<feature type="transmembrane region" description="Helical" evidence="1">
    <location>
        <begin position="20"/>
        <end position="40"/>
    </location>
</feature>
<comment type="caution">
    <text evidence="2">The sequence shown here is derived from an EMBL/GenBank/DDBJ whole genome shotgun (WGS) entry which is preliminary data.</text>
</comment>
<feature type="transmembrane region" description="Helical" evidence="1">
    <location>
        <begin position="118"/>
        <end position="138"/>
    </location>
</feature>
<organism evidence="2 3">
    <name type="scientific">Stenotrophomonas maltophilia</name>
    <name type="common">Pseudomonas maltophilia</name>
    <name type="synonym">Xanthomonas maltophilia</name>
    <dbReference type="NCBI Taxonomy" id="40324"/>
    <lineage>
        <taxon>Bacteria</taxon>
        <taxon>Pseudomonadati</taxon>
        <taxon>Pseudomonadota</taxon>
        <taxon>Gammaproteobacteria</taxon>
        <taxon>Lysobacterales</taxon>
        <taxon>Lysobacteraceae</taxon>
        <taxon>Stenotrophomonas</taxon>
        <taxon>Stenotrophomonas maltophilia group</taxon>
    </lineage>
</organism>
<gene>
    <name evidence="2" type="ORF">QEK83_000076</name>
</gene>
<dbReference type="RefSeq" id="WP_182681038.1">
    <property type="nucleotide sequence ID" value="NZ_JAKJRK010000010.1"/>
</dbReference>
<accession>A0AAI9C789</accession>
<protein>
    <recommendedName>
        <fullName evidence="4">Transmembrane protein</fullName>
    </recommendedName>
</protein>
<feature type="transmembrane region" description="Helical" evidence="1">
    <location>
        <begin position="83"/>
        <end position="106"/>
    </location>
</feature>
<keyword evidence="1" id="KW-1133">Transmembrane helix</keyword>
<keyword evidence="1" id="KW-0812">Transmembrane</keyword>
<dbReference type="Proteomes" id="UP001214521">
    <property type="component" value="Unassembled WGS sequence"/>
</dbReference>
<feature type="transmembrane region" description="Helical" evidence="1">
    <location>
        <begin position="52"/>
        <end position="71"/>
    </location>
</feature>
<reference evidence="2" key="1">
    <citation type="submission" date="2022-07" db="EMBL/GenBank/DDBJ databases">
        <authorList>
            <consortium name="Clinical and Environmental Microbiology Branch: Whole genome sequencing antimicrobial resistance pathogens in the healthcare setting"/>
        </authorList>
    </citation>
    <scope>NUCLEOTIDE SEQUENCE</scope>
    <source>
        <strain evidence="2">Stenotrophomonas_maltophilia_2021CK-00905</strain>
    </source>
</reference>
<proteinExistence type="predicted"/>
<dbReference type="AlphaFoldDB" id="A0AAI9C789"/>
<keyword evidence="1" id="KW-0472">Membrane</keyword>
<evidence type="ECO:0000256" key="1">
    <source>
        <dbReference type="SAM" id="Phobius"/>
    </source>
</evidence>
<evidence type="ECO:0000313" key="3">
    <source>
        <dbReference type="Proteomes" id="UP001214521"/>
    </source>
</evidence>
<evidence type="ECO:0008006" key="4">
    <source>
        <dbReference type="Google" id="ProtNLM"/>
    </source>
</evidence>
<sequence length="143" mass="15982">MKQAWPPSTPELQDIDVLTWGDMAVVNAISLAAFLFYAICAVRYGVQRNWKLSLTMMLFSTVPWLVLIGLMKFCHVYCADFTGVWITLAVMKLAFWLSCGALITCLQLLPIRHLAVPSLIFGALVFCVGAGFTIVEFMQRLNS</sequence>
<evidence type="ECO:0000313" key="2">
    <source>
        <dbReference type="EMBL" id="EKT4439483.1"/>
    </source>
</evidence>
<name>A0AAI9C789_STEMA</name>